<accession>A0ABX2E7Z5</accession>
<gene>
    <name evidence="1" type="ORF">HNV10_11635</name>
</gene>
<reference evidence="1 2" key="1">
    <citation type="journal article" date="2015" name="Int. J. Syst. Evol. Microbiol.">
        <title>Winogradskyella litoriviva sp. nov., isolated from coastal seawater.</title>
        <authorList>
            <person name="Nedashkovskaya O.I."/>
            <person name="Kukhlevskiy A.D."/>
            <person name="Zhukova N.V."/>
            <person name="Kim S.J."/>
            <person name="Rhee S.K."/>
            <person name="Mikhailov V.V."/>
        </authorList>
    </citation>
    <scope>NUCLEOTIDE SEQUENCE [LARGE SCALE GENOMIC DNA]</scope>
    <source>
        <strain evidence="1 2">KMM6491</strain>
    </source>
</reference>
<name>A0ABX2E7Z5_9FLAO</name>
<dbReference type="RefSeq" id="WP_173301560.1">
    <property type="nucleotide sequence ID" value="NZ_JABRWQ010000005.1"/>
</dbReference>
<dbReference type="EMBL" id="JABRWQ010000005">
    <property type="protein sequence ID" value="NRD23899.1"/>
    <property type="molecule type" value="Genomic_DNA"/>
</dbReference>
<protein>
    <submittedName>
        <fullName evidence="1">Uncharacterized protein</fullName>
    </submittedName>
</protein>
<evidence type="ECO:0000313" key="2">
    <source>
        <dbReference type="Proteomes" id="UP000805085"/>
    </source>
</evidence>
<proteinExistence type="predicted"/>
<organism evidence="1 2">
    <name type="scientific">Winogradskyella litoriviva</name>
    <dbReference type="NCBI Taxonomy" id="1220182"/>
    <lineage>
        <taxon>Bacteria</taxon>
        <taxon>Pseudomonadati</taxon>
        <taxon>Bacteroidota</taxon>
        <taxon>Flavobacteriia</taxon>
        <taxon>Flavobacteriales</taxon>
        <taxon>Flavobacteriaceae</taxon>
        <taxon>Winogradskyella</taxon>
    </lineage>
</organism>
<keyword evidence="2" id="KW-1185">Reference proteome</keyword>
<sequence>MKHSYITLYLVLLPLLFICLTGTSQTKIELLNYNSSECVEDVYYPNLNKFQNRILEIEKTDDFHLYNIFVVANCSKTQKGEIELKKDTLNLVFRGTREYRIYKETKNDSIEIVTEEWIEEVADCDCAFNLTYKIKGLINKDYTITLNNKIIPKTKHRFKIRKDKPSFKIVNNDTINYIDIYGLKQGLHIHNRTDGKQYSRIEYVDDEKVSGLTNTHYNFNGFDKVETFMKNKKYTFRKYYKNSKLIKTCDTDGSFDEGTNCKYEMGFEKLKTN</sequence>
<dbReference type="Proteomes" id="UP000805085">
    <property type="component" value="Unassembled WGS sequence"/>
</dbReference>
<evidence type="ECO:0000313" key="1">
    <source>
        <dbReference type="EMBL" id="NRD23899.1"/>
    </source>
</evidence>
<comment type="caution">
    <text evidence="1">The sequence shown here is derived from an EMBL/GenBank/DDBJ whole genome shotgun (WGS) entry which is preliminary data.</text>
</comment>